<proteinExistence type="predicted"/>
<name>A0ABW5GRU8_9PSEU</name>
<protein>
    <submittedName>
        <fullName evidence="1">DUF6282 family protein</fullName>
    </submittedName>
</protein>
<dbReference type="RefSeq" id="WP_345400715.1">
    <property type="nucleotide sequence ID" value="NZ_BAABHG010000011.1"/>
</dbReference>
<evidence type="ECO:0000313" key="2">
    <source>
        <dbReference type="Proteomes" id="UP001597419"/>
    </source>
</evidence>
<dbReference type="EMBL" id="JBHUKU010000021">
    <property type="protein sequence ID" value="MFD2463617.1"/>
    <property type="molecule type" value="Genomic_DNA"/>
</dbReference>
<dbReference type="Proteomes" id="UP001597419">
    <property type="component" value="Unassembled WGS sequence"/>
</dbReference>
<dbReference type="InterPro" id="IPR032466">
    <property type="entry name" value="Metal_Hydrolase"/>
</dbReference>
<comment type="caution">
    <text evidence="1">The sequence shown here is derived from an EMBL/GenBank/DDBJ whole genome shotgun (WGS) entry which is preliminary data.</text>
</comment>
<dbReference type="Gene3D" id="3.20.20.140">
    <property type="entry name" value="Metal-dependent hydrolases"/>
    <property type="match status" value="1"/>
</dbReference>
<evidence type="ECO:0000313" key="1">
    <source>
        <dbReference type="EMBL" id="MFD2463617.1"/>
    </source>
</evidence>
<organism evidence="1 2">
    <name type="scientific">Amycolatopsis samaneae</name>
    <dbReference type="NCBI Taxonomy" id="664691"/>
    <lineage>
        <taxon>Bacteria</taxon>
        <taxon>Bacillati</taxon>
        <taxon>Actinomycetota</taxon>
        <taxon>Actinomycetes</taxon>
        <taxon>Pseudonocardiales</taxon>
        <taxon>Pseudonocardiaceae</taxon>
        <taxon>Amycolatopsis</taxon>
    </lineage>
</organism>
<keyword evidence="2" id="KW-1185">Reference proteome</keyword>
<dbReference type="SUPFAM" id="SSF51556">
    <property type="entry name" value="Metallo-dependent hydrolases"/>
    <property type="match status" value="1"/>
</dbReference>
<reference evidence="2" key="1">
    <citation type="journal article" date="2019" name="Int. J. Syst. Evol. Microbiol.">
        <title>The Global Catalogue of Microorganisms (GCM) 10K type strain sequencing project: providing services to taxonomists for standard genome sequencing and annotation.</title>
        <authorList>
            <consortium name="The Broad Institute Genomics Platform"/>
            <consortium name="The Broad Institute Genome Sequencing Center for Infectious Disease"/>
            <person name="Wu L."/>
            <person name="Ma J."/>
        </authorList>
    </citation>
    <scope>NUCLEOTIDE SEQUENCE [LARGE SCALE GENOMIC DNA]</scope>
    <source>
        <strain evidence="2">CGMCC 4.7643</strain>
    </source>
</reference>
<gene>
    <name evidence="1" type="ORF">ACFSYJ_33730</name>
</gene>
<dbReference type="Pfam" id="PF19799">
    <property type="entry name" value="DUF6282"/>
    <property type="match status" value="1"/>
</dbReference>
<accession>A0ABW5GRU8</accession>
<sequence>MTVPNAGEAVDDIDEVAELLAEARLRRPNNAPHDRFLTSYKARMLYKSEILRPPAVHGVKDAVDLHCHAHEGQQDALSIAKLASASGMKGLLFKSMPGMNRPELSGPAEAVRAVEGPLRRWADEMEIEPVRLWPGWICTDTRGLPMLEAARAQLATGISAIWLPVFRSANTLSKVGGKAIWFDKDADPTAWSDPLPWEKALEVGNYTLDEHGALKPEYRELFRMAADHDVMISFAHATHREIEAMAEQVRELNITKAVVDHPFSPFLDLSTAQMKELASAGVYLNFTYDEISPLLGVDPAVMCRTIQEIGTDQVTLSSDAGEPLFPNTVEALRLLIAHMRAFGLTEEEIHEVSSVNPSKVLNAV</sequence>
<dbReference type="InterPro" id="IPR046249">
    <property type="entry name" value="DUF6282"/>
</dbReference>